<dbReference type="EMBL" id="OU912926">
    <property type="protein sequence ID" value="CAG9932965.1"/>
    <property type="molecule type" value="Genomic_DNA"/>
</dbReference>
<dbReference type="RefSeq" id="WP_239796826.1">
    <property type="nucleotide sequence ID" value="NZ_OU912926.1"/>
</dbReference>
<name>A0ABN8ARJ5_9PROT</name>
<keyword evidence="2" id="KW-1185">Reference proteome</keyword>
<proteinExistence type="predicted"/>
<organism evidence="1 2">
    <name type="scientific">Candidatus Nitrotoga arctica</name>
    <dbReference type="NCBI Taxonomy" id="453162"/>
    <lineage>
        <taxon>Bacteria</taxon>
        <taxon>Pseudomonadati</taxon>
        <taxon>Pseudomonadota</taxon>
        <taxon>Betaproteobacteria</taxon>
        <taxon>Nitrosomonadales</taxon>
        <taxon>Gallionellaceae</taxon>
        <taxon>Candidatus Nitrotoga</taxon>
    </lineage>
</organism>
<evidence type="ECO:0000313" key="2">
    <source>
        <dbReference type="Proteomes" id="UP000839052"/>
    </source>
</evidence>
<dbReference type="Proteomes" id="UP000839052">
    <property type="component" value="Chromosome"/>
</dbReference>
<protein>
    <recommendedName>
        <fullName evidence="3">HEPN AbiU2-like domain-containing protein</fullName>
    </recommendedName>
</protein>
<evidence type="ECO:0000313" key="1">
    <source>
        <dbReference type="EMBL" id="CAG9932965.1"/>
    </source>
</evidence>
<reference evidence="1 2" key="1">
    <citation type="submission" date="2021-10" db="EMBL/GenBank/DDBJ databases">
        <authorList>
            <person name="Koch H."/>
        </authorList>
    </citation>
    <scope>NUCLEOTIDE SEQUENCE [LARGE SCALE GENOMIC DNA]</scope>
    <source>
        <strain evidence="1">6680</strain>
    </source>
</reference>
<evidence type="ECO:0008006" key="3">
    <source>
        <dbReference type="Google" id="ProtNLM"/>
    </source>
</evidence>
<sequence>MDKWRFYTKEAHAQIEYAKYAWAAFENSEKRGCVEEIFLHLQHFLSHAAIVDKTLDPKKGSEREQILLNRVDLSRIDLKPFRRLRNHLEHFDERLDHWVSKYDGSPFFDMNLVTGTKGFPNKVFLRALDAHIYKFY</sequence>
<gene>
    <name evidence="1" type="ORF">NTG6680_1712</name>
</gene>
<accession>A0ABN8ARJ5</accession>